<dbReference type="GO" id="GO:0004806">
    <property type="term" value="F:triacylglycerol lipase activity"/>
    <property type="evidence" value="ECO:0007669"/>
    <property type="project" value="TreeGrafter"/>
</dbReference>
<dbReference type="PANTHER" id="PTHR43433">
    <property type="entry name" value="HYDROLASE, ALPHA/BETA FOLD FAMILY PROTEIN"/>
    <property type="match status" value="1"/>
</dbReference>
<dbReference type="InterPro" id="IPR050471">
    <property type="entry name" value="AB_hydrolase"/>
</dbReference>
<dbReference type="AlphaFoldDB" id="A0A6J4RYK8"/>
<dbReference type="SUPFAM" id="SSF53474">
    <property type="entry name" value="alpha/beta-Hydrolases"/>
    <property type="match status" value="1"/>
</dbReference>
<gene>
    <name evidence="2" type="ORF">AVDCRST_MAG25-2819</name>
</gene>
<dbReference type="GO" id="GO:0046503">
    <property type="term" value="P:glycerolipid catabolic process"/>
    <property type="evidence" value="ECO:0007669"/>
    <property type="project" value="TreeGrafter"/>
</dbReference>
<evidence type="ECO:0000313" key="2">
    <source>
        <dbReference type="EMBL" id="CAA9481847.1"/>
    </source>
</evidence>
<evidence type="ECO:0000259" key="1">
    <source>
        <dbReference type="Pfam" id="PF00561"/>
    </source>
</evidence>
<dbReference type="InterPro" id="IPR000073">
    <property type="entry name" value="AB_hydrolase_1"/>
</dbReference>
<reference evidence="2" key="1">
    <citation type="submission" date="2020-02" db="EMBL/GenBank/DDBJ databases">
        <authorList>
            <person name="Meier V. D."/>
        </authorList>
    </citation>
    <scope>NUCLEOTIDE SEQUENCE</scope>
    <source>
        <strain evidence="2">AVDCRST_MAG25</strain>
    </source>
</reference>
<dbReference type="PANTHER" id="PTHR43433:SF5">
    <property type="entry name" value="AB HYDROLASE-1 DOMAIN-CONTAINING PROTEIN"/>
    <property type="match status" value="1"/>
</dbReference>
<sequence>MNQSRTDTLEVPGATLHYEVLGAGPVLLLIPGGPADAGAFASIRGELSGRYTVVTYDPRGLSRSSVDGEPRNTTVRTFADDAHELLAAMGTGPAYVLGSSGGALVGLELVSRYPEQVRALVAHEPPLTRLLDDADEHARSAREIHDTYLSEGVGPAMGKFLASAGLDGDPPRPAAGLNPEMAGAMARMQGNFDFFLGHMFLPFGEYAPDIPRLRSLPITVAVGEASEGQLAYRAAVTLAERLGKEPAVFPGDHGGFNSHPRAFARRLDEVLGTP</sequence>
<protein>
    <recommendedName>
        <fullName evidence="1">AB hydrolase-1 domain-containing protein</fullName>
    </recommendedName>
</protein>
<name>A0A6J4RYK8_9ACTN</name>
<organism evidence="2">
    <name type="scientific">uncultured Rubrobacteraceae bacterium</name>
    <dbReference type="NCBI Taxonomy" id="349277"/>
    <lineage>
        <taxon>Bacteria</taxon>
        <taxon>Bacillati</taxon>
        <taxon>Actinomycetota</taxon>
        <taxon>Rubrobacteria</taxon>
        <taxon>Rubrobacterales</taxon>
        <taxon>Rubrobacteraceae</taxon>
        <taxon>environmental samples</taxon>
    </lineage>
</organism>
<dbReference type="Pfam" id="PF00561">
    <property type="entry name" value="Abhydrolase_1"/>
    <property type="match status" value="1"/>
</dbReference>
<proteinExistence type="predicted"/>
<accession>A0A6J4RYK8</accession>
<dbReference type="EMBL" id="CADCVI010000187">
    <property type="protein sequence ID" value="CAA9481847.1"/>
    <property type="molecule type" value="Genomic_DNA"/>
</dbReference>
<dbReference type="Gene3D" id="3.40.50.1820">
    <property type="entry name" value="alpha/beta hydrolase"/>
    <property type="match status" value="1"/>
</dbReference>
<dbReference type="InterPro" id="IPR029058">
    <property type="entry name" value="AB_hydrolase_fold"/>
</dbReference>
<feature type="domain" description="AB hydrolase-1" evidence="1">
    <location>
        <begin position="25"/>
        <end position="131"/>
    </location>
</feature>